<dbReference type="InterPro" id="IPR028880">
    <property type="entry name" value="Rrm3"/>
</dbReference>
<dbReference type="GO" id="GO:0006310">
    <property type="term" value="P:DNA recombination"/>
    <property type="evidence" value="ECO:0007669"/>
    <property type="project" value="UniProtKB-KW"/>
</dbReference>
<dbReference type="InterPro" id="IPR049163">
    <property type="entry name" value="Pif1-like_2B_dom"/>
</dbReference>
<dbReference type="GO" id="GO:0006281">
    <property type="term" value="P:DNA repair"/>
    <property type="evidence" value="ECO:0007669"/>
    <property type="project" value="UniProtKB-UniRule"/>
</dbReference>
<dbReference type="OMA" id="VFRQQDN"/>
<dbReference type="HAMAP" id="MF_03177">
    <property type="entry name" value="RRM3"/>
    <property type="match status" value="1"/>
</dbReference>
<dbReference type="EC" id="5.6.2.3" evidence="13"/>
<keyword evidence="13" id="KW-0779">Telomere</keyword>
<dbReference type="GO" id="GO:0051880">
    <property type="term" value="F:G-quadruplex DNA binding"/>
    <property type="evidence" value="ECO:0007669"/>
    <property type="project" value="UniProtKB-UniRule"/>
</dbReference>
<evidence type="ECO:0000256" key="12">
    <source>
        <dbReference type="ARBA" id="ARBA00023242"/>
    </source>
</evidence>
<dbReference type="OrthoDB" id="432234at2759"/>
<evidence type="ECO:0000256" key="9">
    <source>
        <dbReference type="ARBA" id="ARBA00023172"/>
    </source>
</evidence>
<dbReference type="GeneID" id="4621300"/>
<keyword evidence="13" id="KW-0158">Chromosome</keyword>
<reference evidence="16 17" key="1">
    <citation type="journal article" date="2004" name="Science">
        <title>The Ashbya gossypii genome as a tool for mapping the ancient Saccharomyces cerevisiae genome.</title>
        <authorList>
            <person name="Dietrich F.S."/>
            <person name="Voegeli S."/>
            <person name="Brachat S."/>
            <person name="Lerch A."/>
            <person name="Gates K."/>
            <person name="Steiner S."/>
            <person name="Mohr C."/>
            <person name="Pohlmann R."/>
            <person name="Luedi P."/>
            <person name="Choi S."/>
            <person name="Wing R.A."/>
            <person name="Flavier A."/>
            <person name="Gaffney T.D."/>
            <person name="Philippsen P."/>
        </authorList>
    </citation>
    <scope>NUCLEOTIDE SEQUENCE [LARGE SCALE GENOMIC DNA]</scope>
    <source>
        <strain evidence="17">ATCC 10895 / CBS 109.51 / FGSC 9923 / NRRL Y-1056</strain>
    </source>
</reference>
<dbReference type="GO" id="GO:0005524">
    <property type="term" value="F:ATP binding"/>
    <property type="evidence" value="ECO:0007669"/>
    <property type="project" value="UniProtKB-UniRule"/>
</dbReference>
<comment type="subcellular location">
    <subcellularLocation>
        <location evidence="1">Mitochondrion</location>
    </subcellularLocation>
    <subcellularLocation>
        <location evidence="13">Nucleus</location>
    </subcellularLocation>
    <subcellularLocation>
        <location evidence="13">Chromosome</location>
        <location evidence="13">Telomere</location>
    </subcellularLocation>
</comment>
<keyword evidence="7 13" id="KW-0238">DNA-binding</keyword>
<keyword evidence="9" id="KW-0233">DNA recombination</keyword>
<evidence type="ECO:0000259" key="15">
    <source>
        <dbReference type="SMART" id="SM00382"/>
    </source>
</evidence>
<dbReference type="SMART" id="SM00382">
    <property type="entry name" value="AAA"/>
    <property type="match status" value="1"/>
</dbReference>
<dbReference type="GO" id="GO:0043139">
    <property type="term" value="F:5'-3' DNA helicase activity"/>
    <property type="evidence" value="ECO:0000318"/>
    <property type="project" value="GO_Central"/>
</dbReference>
<keyword evidence="8" id="KW-0496">Mitochondrion</keyword>
<dbReference type="GO" id="GO:0016887">
    <property type="term" value="F:ATP hydrolysis activity"/>
    <property type="evidence" value="ECO:0007669"/>
    <property type="project" value="RHEA"/>
</dbReference>
<keyword evidence="2 13" id="KW-0547">Nucleotide-binding</keyword>
<feature type="region of interest" description="Disordered" evidence="14">
    <location>
        <begin position="1"/>
        <end position="24"/>
    </location>
</feature>
<evidence type="ECO:0000256" key="14">
    <source>
        <dbReference type="SAM" id="MobiDB-lite"/>
    </source>
</evidence>
<dbReference type="InParanoid" id="Q756M1"/>
<dbReference type="GO" id="GO:0000781">
    <property type="term" value="C:chromosome, telomeric region"/>
    <property type="evidence" value="ECO:0007669"/>
    <property type="project" value="UniProtKB-SubCell"/>
</dbReference>
<keyword evidence="6 13" id="KW-0067">ATP-binding</keyword>
<feature type="domain" description="AAA+ ATPase" evidence="15">
    <location>
        <begin position="207"/>
        <end position="354"/>
    </location>
</feature>
<dbReference type="STRING" id="284811.Q756M1"/>
<evidence type="ECO:0000313" key="16">
    <source>
        <dbReference type="EMBL" id="AAS52914.1"/>
    </source>
</evidence>
<dbReference type="Proteomes" id="UP000000591">
    <property type="component" value="Chromosome V"/>
</dbReference>
<dbReference type="EMBL" id="AE016818">
    <property type="protein sequence ID" value="AAS52914.1"/>
    <property type="molecule type" value="Genomic_DNA"/>
</dbReference>
<reference evidence="17" key="2">
    <citation type="journal article" date="2013" name="G3 (Bethesda)">
        <title>Genomes of Ashbya fungi isolated from insects reveal four mating-type loci, numerous translocations, lack of transposons, and distinct gene duplications.</title>
        <authorList>
            <person name="Dietrich F.S."/>
            <person name="Voegeli S."/>
            <person name="Kuo S."/>
            <person name="Philippsen P."/>
        </authorList>
    </citation>
    <scope>GENOME REANNOTATION</scope>
    <source>
        <strain evidence="17">ATCC 10895 / CBS 109.51 / FGSC 9923 / NRRL Y-1056</strain>
    </source>
</reference>
<evidence type="ECO:0000256" key="11">
    <source>
        <dbReference type="ARBA" id="ARBA00023235"/>
    </source>
</evidence>
<keyword evidence="5 13" id="KW-0347">Helicase</keyword>
<evidence type="ECO:0000256" key="2">
    <source>
        <dbReference type="ARBA" id="ARBA00022741"/>
    </source>
</evidence>
<evidence type="ECO:0000256" key="6">
    <source>
        <dbReference type="ARBA" id="ARBA00022840"/>
    </source>
</evidence>
<name>Q756M1_EREGS</name>
<feature type="region of interest" description="Disordered" evidence="14">
    <location>
        <begin position="119"/>
        <end position="157"/>
    </location>
</feature>
<dbReference type="PANTHER" id="PTHR47642">
    <property type="entry name" value="ATP-DEPENDENT DNA HELICASE"/>
    <property type="match status" value="1"/>
</dbReference>
<evidence type="ECO:0000256" key="1">
    <source>
        <dbReference type="ARBA" id="ARBA00004173"/>
    </source>
</evidence>
<organism evidence="16 17">
    <name type="scientific">Eremothecium gossypii (strain ATCC 10895 / CBS 109.51 / FGSC 9923 / NRRL Y-1056)</name>
    <name type="common">Yeast</name>
    <name type="synonym">Ashbya gossypii</name>
    <dbReference type="NCBI Taxonomy" id="284811"/>
    <lineage>
        <taxon>Eukaryota</taxon>
        <taxon>Fungi</taxon>
        <taxon>Dikarya</taxon>
        <taxon>Ascomycota</taxon>
        <taxon>Saccharomycotina</taxon>
        <taxon>Saccharomycetes</taxon>
        <taxon>Saccharomycetales</taxon>
        <taxon>Saccharomycetaceae</taxon>
        <taxon>Eremothecium</taxon>
    </lineage>
</organism>
<dbReference type="GO" id="GO:0003697">
    <property type="term" value="F:single-stranded DNA binding"/>
    <property type="evidence" value="ECO:0000318"/>
    <property type="project" value="GO_Central"/>
</dbReference>
<feature type="binding site" evidence="13">
    <location>
        <begin position="215"/>
        <end position="222"/>
    </location>
    <ligand>
        <name>ATP</name>
        <dbReference type="ChEBI" id="CHEBI:30616"/>
    </ligand>
</feature>
<evidence type="ECO:0000256" key="4">
    <source>
        <dbReference type="ARBA" id="ARBA00022801"/>
    </source>
</evidence>
<feature type="DNA-binding region" evidence="13">
    <location>
        <begin position="648"/>
        <end position="667"/>
    </location>
</feature>
<dbReference type="HOGENOM" id="CLU_001613_0_2_1"/>
<dbReference type="FunCoup" id="Q756M1">
    <property type="interactions" value="835"/>
</dbReference>
<dbReference type="InterPro" id="IPR010285">
    <property type="entry name" value="DNA_helicase_pif1-like_DEAD"/>
</dbReference>
<protein>
    <recommendedName>
        <fullName evidence="13">ATP-dependent DNA helicase RRM3</fullName>
        <ecNumber evidence="13">5.6.2.3</ecNumber>
    </recommendedName>
    <alternativeName>
        <fullName evidence="13">DNA 5'-3' helicase RRM3</fullName>
    </alternativeName>
    <alternativeName>
        <fullName evidence="13">rDNA recombination mutation protein 3</fullName>
    </alternativeName>
</protein>
<evidence type="ECO:0000313" key="17">
    <source>
        <dbReference type="Proteomes" id="UP000000591"/>
    </source>
</evidence>
<dbReference type="eggNOG" id="KOG0987">
    <property type="taxonomic scope" value="Eukaryota"/>
</dbReference>
<dbReference type="KEGG" id="ago:AGOS_AER233C"/>
<dbReference type="GO" id="GO:0071932">
    <property type="term" value="P:replication fork reversal"/>
    <property type="evidence" value="ECO:0000318"/>
    <property type="project" value="GO_Central"/>
</dbReference>
<keyword evidence="3 13" id="KW-0227">DNA damage</keyword>
<dbReference type="RefSeq" id="NP_985090.1">
    <property type="nucleotide sequence ID" value="NM_210444.1"/>
</dbReference>
<dbReference type="GO" id="GO:0005739">
    <property type="term" value="C:mitochondrion"/>
    <property type="evidence" value="ECO:0000318"/>
    <property type="project" value="GO_Central"/>
</dbReference>
<dbReference type="GO" id="GO:0043596">
    <property type="term" value="C:nuclear replication fork"/>
    <property type="evidence" value="ECO:0000318"/>
    <property type="project" value="GO_Central"/>
</dbReference>
<proteinExistence type="inferred from homology"/>
<dbReference type="AlphaFoldDB" id="Q756M1"/>
<dbReference type="PANTHER" id="PTHR47642:SF5">
    <property type="entry name" value="ATP-DEPENDENT DNA HELICASE"/>
    <property type="match status" value="1"/>
</dbReference>
<dbReference type="HAMAP" id="MF_03176">
    <property type="entry name" value="PIF1"/>
    <property type="match status" value="1"/>
</dbReference>
<evidence type="ECO:0000256" key="13">
    <source>
        <dbReference type="HAMAP-Rule" id="MF_03177"/>
    </source>
</evidence>
<dbReference type="Pfam" id="PF05970">
    <property type="entry name" value="PIF1"/>
    <property type="match status" value="1"/>
</dbReference>
<dbReference type="Gene3D" id="3.40.50.300">
    <property type="entry name" value="P-loop containing nucleotide triphosphate hydrolases"/>
    <property type="match status" value="1"/>
</dbReference>
<evidence type="ECO:0000256" key="5">
    <source>
        <dbReference type="ARBA" id="ARBA00022806"/>
    </source>
</evidence>
<evidence type="ECO:0000256" key="7">
    <source>
        <dbReference type="ARBA" id="ARBA00023125"/>
    </source>
</evidence>
<sequence>MYQRATHGLKRTNPAPTDPAKRPKLKQGTLSFLYDAKKKAAAVAAPARLPVGNAPERRLPAAAGLPALRSALFDSQGSFEEATDDAYITSMLHEKPVHNFKTLSRSSSVLAPAENGQRLASHGVRKPPSGTSAPAVDSPPPRRIAGVRSHNPVPESTAAREVPPFTVARRLKPVATHRVAPARSPSVSSAVVLSKEQEAVRDIIVHDRLNVFYTGSAGTGKSVLLRELIRTLRAKYGTVAVAVTASTGLAAVNIGGMTVNRFSGIGIGSGSLEALAARAKKKREVYERWKRTRVLIIDEVSMVDARFLDKLDYVARQLRGKPDAVFGGIQLVFTGDFFQLPPVTDRSAGNEGPLFCFESRAWQQGIQKTLCLSQVFRQQDTELVDLLNAIRFGEVTPQVAAQMRQFEREVVYGDGIEPTELFPTRREVEQANRRRLERLPGFGMTFEAYDSGNVGGRFSSYFDAVMAERTLALKEGAQVMMLKNKDDQLVNGSVGRVLFFTTAALWGRVEREHMHALEDPEFVLDMRLVCQAIGISESARSPELLQAIAARPALRRPHLQEFLSRAPHEPRDGLLPVVRFVVAGRARFELVQREEFPVEVPAGPHAAGDASRLQVPLVPCWALSIHKAQGQTIPRLKVDLRRTFEAGQAYVALSRAVSKDHLQIINFDPKKIKADPKVKQFYHTLELLPTA</sequence>
<dbReference type="Pfam" id="PF21530">
    <property type="entry name" value="Pif1_2B_dom"/>
    <property type="match status" value="1"/>
</dbReference>
<evidence type="ECO:0000256" key="3">
    <source>
        <dbReference type="ARBA" id="ARBA00022763"/>
    </source>
</evidence>
<evidence type="ECO:0000256" key="10">
    <source>
        <dbReference type="ARBA" id="ARBA00023204"/>
    </source>
</evidence>
<keyword evidence="17" id="KW-1185">Reference proteome</keyword>
<dbReference type="FunFam" id="3.40.50.300:FF:001986">
    <property type="entry name" value="ATP-dependent DNA helicase PIF1"/>
    <property type="match status" value="1"/>
</dbReference>
<dbReference type="InterPro" id="IPR051055">
    <property type="entry name" value="PIF1_helicase"/>
</dbReference>
<keyword evidence="11 13" id="KW-0413">Isomerase</keyword>
<dbReference type="InterPro" id="IPR048293">
    <property type="entry name" value="PIF1_RRM3_pfh1"/>
</dbReference>
<dbReference type="SUPFAM" id="SSF52540">
    <property type="entry name" value="P-loop containing nucleoside triphosphate hydrolases"/>
    <property type="match status" value="2"/>
</dbReference>
<keyword evidence="10 13" id="KW-0234">DNA repair</keyword>
<dbReference type="InterPro" id="IPR003593">
    <property type="entry name" value="AAA+_ATPase"/>
</dbReference>
<dbReference type="CDD" id="cd18809">
    <property type="entry name" value="SF1_C_RecD"/>
    <property type="match status" value="1"/>
</dbReference>
<keyword evidence="4 13" id="KW-0378">Hydrolase</keyword>
<accession>Q756M1</accession>
<keyword evidence="12 13" id="KW-0539">Nucleus</keyword>
<evidence type="ECO:0000256" key="8">
    <source>
        <dbReference type="ARBA" id="ARBA00023128"/>
    </source>
</evidence>
<dbReference type="GO" id="GO:0000723">
    <property type="term" value="P:telomere maintenance"/>
    <property type="evidence" value="ECO:0000318"/>
    <property type="project" value="GO_Central"/>
</dbReference>
<dbReference type="CDD" id="cd18037">
    <property type="entry name" value="DEXSc_Pif1_like"/>
    <property type="match status" value="1"/>
</dbReference>
<comment type="function">
    <text evidence="13">5' to 3' DNA replicative helicase recruited to paused replisomes to promote fork progression throughout nonhistone protein-DNA complexes, naturally occurring impediments that are encountered in each S phase where replication forks pauses. Required for timely replication of the telomere and subtelomeric DNA and for wild-type levels of telomeric silencing. Involved in DNA repair during stalled replication fork, regulation of fragile sites expression and essential for genome stability. Plays also a role in mtDNA replication. Has G-quadruplex (G4) unwinding activity and can suppress G4-induced genome instability when PIF1 levels are low.</text>
</comment>
<dbReference type="InterPro" id="IPR027417">
    <property type="entry name" value="P-loop_NTPase"/>
</dbReference>
<comment type="similarity">
    <text evidence="13">Belongs to the helicase family. PIF1 subfamily.</text>
</comment>
<gene>
    <name evidence="13" type="primary">RRM3</name>
    <name evidence="16" type="ORF">AGOS_AER233C</name>
</gene>
<comment type="catalytic activity">
    <reaction evidence="13">
        <text>ATP + H2O = ADP + phosphate + H(+)</text>
        <dbReference type="Rhea" id="RHEA:13065"/>
        <dbReference type="ChEBI" id="CHEBI:15377"/>
        <dbReference type="ChEBI" id="CHEBI:15378"/>
        <dbReference type="ChEBI" id="CHEBI:30616"/>
        <dbReference type="ChEBI" id="CHEBI:43474"/>
        <dbReference type="ChEBI" id="CHEBI:456216"/>
        <dbReference type="EC" id="5.6.2.3"/>
    </reaction>
</comment>